<evidence type="ECO:0000256" key="2">
    <source>
        <dbReference type="ARBA" id="ARBA00022576"/>
    </source>
</evidence>
<dbReference type="InterPro" id="IPR015422">
    <property type="entry name" value="PyrdxlP-dep_Trfase_small"/>
</dbReference>
<evidence type="ECO:0000313" key="7">
    <source>
        <dbReference type="EMBL" id="MFC4506707.1"/>
    </source>
</evidence>
<dbReference type="EC" id="2.6.1.9" evidence="7"/>
<name>A0ABV9B3M4_9ACTN</name>
<keyword evidence="4 5" id="KW-0663">Pyridoxal phosphate</keyword>
<dbReference type="SUPFAM" id="SSF53383">
    <property type="entry name" value="PLP-dependent transferases"/>
    <property type="match status" value="1"/>
</dbReference>
<dbReference type="InterPro" id="IPR004839">
    <property type="entry name" value="Aminotransferase_I/II_large"/>
</dbReference>
<dbReference type="InterPro" id="IPR001917">
    <property type="entry name" value="Aminotrans_II_pyridoxalP_BS"/>
</dbReference>
<dbReference type="CDD" id="cd00609">
    <property type="entry name" value="AAT_like"/>
    <property type="match status" value="1"/>
</dbReference>
<dbReference type="Gene3D" id="3.40.640.10">
    <property type="entry name" value="Type I PLP-dependent aspartate aminotransferase-like (Major domain)"/>
    <property type="match status" value="1"/>
</dbReference>
<dbReference type="GO" id="GO:0004400">
    <property type="term" value="F:histidinol-phosphate transaminase activity"/>
    <property type="evidence" value="ECO:0007669"/>
    <property type="project" value="UniProtKB-EC"/>
</dbReference>
<reference evidence="8" key="1">
    <citation type="journal article" date="2019" name="Int. J. Syst. Evol. Microbiol.">
        <title>The Global Catalogue of Microorganisms (GCM) 10K type strain sequencing project: providing services to taxonomists for standard genome sequencing and annotation.</title>
        <authorList>
            <consortium name="The Broad Institute Genomics Platform"/>
            <consortium name="The Broad Institute Genome Sequencing Center for Infectious Disease"/>
            <person name="Wu L."/>
            <person name="Ma J."/>
        </authorList>
    </citation>
    <scope>NUCLEOTIDE SEQUENCE [LARGE SCALE GENOMIC DNA]</scope>
    <source>
        <strain evidence="8">CGMCC 4.7177</strain>
    </source>
</reference>
<gene>
    <name evidence="7" type="ORF">ACFPIH_45910</name>
</gene>
<comment type="similarity">
    <text evidence="5">Belongs to the class-II pyridoxal-phosphate-dependent aminotransferase family.</text>
</comment>
<evidence type="ECO:0000256" key="1">
    <source>
        <dbReference type="ARBA" id="ARBA00001933"/>
    </source>
</evidence>
<dbReference type="PANTHER" id="PTHR43643:SF3">
    <property type="entry name" value="HISTIDINOL-PHOSPHATE AMINOTRANSFERASE"/>
    <property type="match status" value="1"/>
</dbReference>
<evidence type="ECO:0000256" key="4">
    <source>
        <dbReference type="ARBA" id="ARBA00022898"/>
    </source>
</evidence>
<accession>A0ABV9B3M4</accession>
<dbReference type="Proteomes" id="UP001595839">
    <property type="component" value="Unassembled WGS sequence"/>
</dbReference>
<dbReference type="Gene3D" id="3.90.1150.10">
    <property type="entry name" value="Aspartate Aminotransferase, domain 1"/>
    <property type="match status" value="1"/>
</dbReference>
<evidence type="ECO:0000313" key="8">
    <source>
        <dbReference type="Proteomes" id="UP001595839"/>
    </source>
</evidence>
<dbReference type="PANTHER" id="PTHR43643">
    <property type="entry name" value="HISTIDINOL-PHOSPHATE AMINOTRANSFERASE 2"/>
    <property type="match status" value="1"/>
</dbReference>
<dbReference type="InterPro" id="IPR015424">
    <property type="entry name" value="PyrdxlP-dep_Trfase"/>
</dbReference>
<dbReference type="RefSeq" id="WP_381184987.1">
    <property type="nucleotide sequence ID" value="NZ_JBHSFK010000046.1"/>
</dbReference>
<evidence type="ECO:0000256" key="3">
    <source>
        <dbReference type="ARBA" id="ARBA00022679"/>
    </source>
</evidence>
<feature type="domain" description="Aminotransferase class I/classII large" evidence="6">
    <location>
        <begin position="60"/>
        <end position="363"/>
    </location>
</feature>
<organism evidence="7 8">
    <name type="scientific">Streptomyces vulcanius</name>
    <dbReference type="NCBI Taxonomy" id="1441876"/>
    <lineage>
        <taxon>Bacteria</taxon>
        <taxon>Bacillati</taxon>
        <taxon>Actinomycetota</taxon>
        <taxon>Actinomycetes</taxon>
        <taxon>Kitasatosporales</taxon>
        <taxon>Streptomycetaceae</taxon>
        <taxon>Streptomyces</taxon>
    </lineage>
</organism>
<evidence type="ECO:0000256" key="5">
    <source>
        <dbReference type="RuleBase" id="RU003693"/>
    </source>
</evidence>
<keyword evidence="3 7" id="KW-0808">Transferase</keyword>
<dbReference type="Pfam" id="PF00155">
    <property type="entry name" value="Aminotran_1_2"/>
    <property type="match status" value="1"/>
</dbReference>
<dbReference type="InterPro" id="IPR050106">
    <property type="entry name" value="HistidinolP_aminotransfase"/>
</dbReference>
<dbReference type="InterPro" id="IPR015421">
    <property type="entry name" value="PyrdxlP-dep_Trfase_major"/>
</dbReference>
<evidence type="ECO:0000259" key="6">
    <source>
        <dbReference type="Pfam" id="PF00155"/>
    </source>
</evidence>
<comment type="cofactor">
    <cofactor evidence="1 5">
        <name>pyridoxal 5'-phosphate</name>
        <dbReference type="ChEBI" id="CHEBI:597326"/>
    </cofactor>
</comment>
<sequence>MPARTPAPPPRTVPPVVRAFPTLTPFAAGPHAHDPRGVARLALSENPHGASPLALAAARAEVDFAHWYPHSDGEPLRSLLAARFRTAAEQVIVGNGADEMILLAALATAGTGRPAVTTERTFAGYTASLETAGHTVRQVPLLSDGGTDAAAVRRALAGAGCVMVCNPHNPTGTALNPADVSALVDAARKAGAVLVLDEAYAEFADPVTFGSGLDHLDGGRVVVLRTFSKAYGLAGLRAGYAVGDRDVIQAMATIRTALPYNTNRVALAAAAAALSDSRHLKSVVDDCAAARRALAAELDAMAVRVLPSQTNFLLAHLGPCAGTVVDQLAAEHRVHIRHTAGLGFPNWARISVPAARDVPHLAAVLRSVLPAHRSQEART</sequence>
<keyword evidence="2 7" id="KW-0032">Aminotransferase</keyword>
<dbReference type="EMBL" id="JBHSFK010000046">
    <property type="protein sequence ID" value="MFC4506707.1"/>
    <property type="molecule type" value="Genomic_DNA"/>
</dbReference>
<comment type="caution">
    <text evidence="7">The sequence shown here is derived from an EMBL/GenBank/DDBJ whole genome shotgun (WGS) entry which is preliminary data.</text>
</comment>
<protein>
    <submittedName>
        <fullName evidence="7">Pyridoxal phosphate-dependent aminotransferase</fullName>
        <ecNumber evidence="7">2.6.1.9</ecNumber>
    </submittedName>
</protein>
<proteinExistence type="inferred from homology"/>
<keyword evidence="8" id="KW-1185">Reference proteome</keyword>
<dbReference type="PROSITE" id="PS00599">
    <property type="entry name" value="AA_TRANSFER_CLASS_2"/>
    <property type="match status" value="1"/>
</dbReference>